<dbReference type="GO" id="GO:0072669">
    <property type="term" value="C:tRNA-splicing ligase complex"/>
    <property type="evidence" value="ECO:0007669"/>
    <property type="project" value="TreeGrafter"/>
</dbReference>
<evidence type="ECO:0000256" key="2">
    <source>
        <dbReference type="ARBA" id="ARBA00012726"/>
    </source>
</evidence>
<keyword evidence="3" id="KW-0436">Ligase</keyword>
<evidence type="ECO:0000256" key="11">
    <source>
        <dbReference type="SAM" id="Phobius"/>
    </source>
</evidence>
<dbReference type="Proteomes" id="UP000092460">
    <property type="component" value="Unassembled WGS sequence"/>
</dbReference>
<dbReference type="PANTHER" id="PTHR11118:SF1">
    <property type="entry name" value="RNA-SPLICING LIGASE RTCB HOMOLOG"/>
    <property type="match status" value="1"/>
</dbReference>
<dbReference type="GO" id="GO:0005525">
    <property type="term" value="F:GTP binding"/>
    <property type="evidence" value="ECO:0007669"/>
    <property type="project" value="UniProtKB-KW"/>
</dbReference>
<dbReference type="EMBL" id="JXJN01020934">
    <property type="status" value="NOT_ANNOTATED_CDS"/>
    <property type="molecule type" value="Genomic_DNA"/>
</dbReference>
<dbReference type="GO" id="GO:0006396">
    <property type="term" value="P:RNA processing"/>
    <property type="evidence" value="ECO:0007669"/>
    <property type="project" value="InterPro"/>
</dbReference>
<evidence type="ECO:0000256" key="8">
    <source>
        <dbReference type="ARBA" id="ARBA00047746"/>
    </source>
</evidence>
<dbReference type="SUPFAM" id="SSF103365">
    <property type="entry name" value="Hypothetical protein PH1602"/>
    <property type="match status" value="1"/>
</dbReference>
<proteinExistence type="predicted"/>
<dbReference type="Pfam" id="PF01139">
    <property type="entry name" value="RtcB"/>
    <property type="match status" value="1"/>
</dbReference>
<dbReference type="GO" id="GO:0005634">
    <property type="term" value="C:nucleus"/>
    <property type="evidence" value="ECO:0007669"/>
    <property type="project" value="TreeGrafter"/>
</dbReference>
<protein>
    <recommendedName>
        <fullName evidence="2">3'-phosphate/5'-hydroxy nucleic acid ligase</fullName>
        <ecNumber evidence="2">6.5.1.8</ecNumber>
    </recommendedName>
</protein>
<dbReference type="EnsemblMetazoa" id="GPPI041179-RA">
    <property type="protein sequence ID" value="GPPI041179-PA"/>
    <property type="gene ID" value="GPPI041179"/>
</dbReference>
<keyword evidence="11" id="KW-0812">Transmembrane</keyword>
<dbReference type="InterPro" id="IPR001233">
    <property type="entry name" value="RtcB"/>
</dbReference>
<name>A0A1B0BUV8_9MUSC</name>
<evidence type="ECO:0000256" key="4">
    <source>
        <dbReference type="ARBA" id="ARBA00022723"/>
    </source>
</evidence>
<comment type="cofactor">
    <cofactor evidence="1">
        <name>Mn(2+)</name>
        <dbReference type="ChEBI" id="CHEBI:29035"/>
    </cofactor>
</comment>
<reference evidence="12" key="2">
    <citation type="submission" date="2020-05" db="UniProtKB">
        <authorList>
            <consortium name="EnsemblMetazoa"/>
        </authorList>
    </citation>
    <scope>IDENTIFICATION</scope>
    <source>
        <strain evidence="12">IAEA</strain>
    </source>
</reference>
<evidence type="ECO:0000256" key="1">
    <source>
        <dbReference type="ARBA" id="ARBA00001936"/>
    </source>
</evidence>
<keyword evidence="13" id="KW-1185">Reference proteome</keyword>
<dbReference type="EC" id="6.5.1.8" evidence="2"/>
<accession>A0A1B0BUV8</accession>
<sequence>MNFNRDPSKKKPNYQLTSVIILSISGENASSDDDINLAGYNVQFLINILFYASISSTSFFDTTRLSAYWQTCFAILVGGTIGTCSYVLTGTAKVMQETFGSICHGAGRALSRAKSR</sequence>
<evidence type="ECO:0000256" key="7">
    <source>
        <dbReference type="ARBA" id="ARBA00023211"/>
    </source>
</evidence>
<dbReference type="GO" id="GO:0003972">
    <property type="term" value="F:RNA ligase (ATP) activity"/>
    <property type="evidence" value="ECO:0007669"/>
    <property type="project" value="TreeGrafter"/>
</dbReference>
<evidence type="ECO:0000256" key="10">
    <source>
        <dbReference type="PIRSR" id="PIRSR601233-2"/>
    </source>
</evidence>
<reference evidence="13" key="1">
    <citation type="submission" date="2015-01" db="EMBL/GenBank/DDBJ databases">
        <authorList>
            <person name="Aksoy S."/>
            <person name="Warren W."/>
            <person name="Wilson R.K."/>
        </authorList>
    </citation>
    <scope>NUCLEOTIDE SEQUENCE [LARGE SCALE GENOMIC DNA]</scope>
    <source>
        <strain evidence="13">IAEA</strain>
    </source>
</reference>
<evidence type="ECO:0000313" key="12">
    <source>
        <dbReference type="EnsemblMetazoa" id="GPPI041179-PA"/>
    </source>
</evidence>
<dbReference type="VEuPathDB" id="VectorBase:GPPI041179"/>
<keyword evidence="7" id="KW-0464">Manganese</keyword>
<dbReference type="InterPro" id="IPR036025">
    <property type="entry name" value="RtcB-like_sf"/>
</dbReference>
<dbReference type="AlphaFoldDB" id="A0A1B0BUV8"/>
<evidence type="ECO:0000256" key="6">
    <source>
        <dbReference type="ARBA" id="ARBA00023134"/>
    </source>
</evidence>
<keyword evidence="6 10" id="KW-0342">GTP-binding</keyword>
<evidence type="ECO:0000256" key="9">
    <source>
        <dbReference type="PIRSR" id="PIRSR601233-1"/>
    </source>
</evidence>
<keyword evidence="11" id="KW-0472">Membrane</keyword>
<organism evidence="12 13">
    <name type="scientific">Glossina palpalis gambiensis</name>
    <dbReference type="NCBI Taxonomy" id="67801"/>
    <lineage>
        <taxon>Eukaryota</taxon>
        <taxon>Metazoa</taxon>
        <taxon>Ecdysozoa</taxon>
        <taxon>Arthropoda</taxon>
        <taxon>Hexapoda</taxon>
        <taxon>Insecta</taxon>
        <taxon>Pterygota</taxon>
        <taxon>Neoptera</taxon>
        <taxon>Endopterygota</taxon>
        <taxon>Diptera</taxon>
        <taxon>Brachycera</taxon>
        <taxon>Muscomorpha</taxon>
        <taxon>Hippoboscoidea</taxon>
        <taxon>Glossinidae</taxon>
        <taxon>Glossina</taxon>
    </lineage>
</organism>
<keyword evidence="11" id="KW-1133">Transmembrane helix</keyword>
<comment type="catalytic activity">
    <reaction evidence="8">
        <text>a 3'-end 3'-phospho-ribonucleotide-RNA + a 5'-end dephospho-ribonucleoside-RNA + GTP = a ribonucleotidyl-ribonucleotide-RNA + GMP + diphosphate</text>
        <dbReference type="Rhea" id="RHEA:68076"/>
        <dbReference type="Rhea" id="RHEA-COMP:10463"/>
        <dbReference type="Rhea" id="RHEA-COMP:13936"/>
        <dbReference type="Rhea" id="RHEA-COMP:17355"/>
        <dbReference type="ChEBI" id="CHEBI:33019"/>
        <dbReference type="ChEBI" id="CHEBI:37565"/>
        <dbReference type="ChEBI" id="CHEBI:58115"/>
        <dbReference type="ChEBI" id="CHEBI:83062"/>
        <dbReference type="ChEBI" id="CHEBI:138284"/>
        <dbReference type="ChEBI" id="CHEBI:173118"/>
        <dbReference type="EC" id="6.5.1.8"/>
    </reaction>
</comment>
<feature type="transmembrane region" description="Helical" evidence="11">
    <location>
        <begin position="41"/>
        <end position="60"/>
    </location>
</feature>
<keyword evidence="4" id="KW-0479">Metal-binding</keyword>
<keyword evidence="5 10" id="KW-0547">Nucleotide-binding</keyword>
<dbReference type="STRING" id="67801.A0A1B0BUV8"/>
<dbReference type="GO" id="GO:0046872">
    <property type="term" value="F:metal ion binding"/>
    <property type="evidence" value="ECO:0007669"/>
    <property type="project" value="UniProtKB-KW"/>
</dbReference>
<evidence type="ECO:0000313" key="13">
    <source>
        <dbReference type="Proteomes" id="UP000092460"/>
    </source>
</evidence>
<feature type="binding site" evidence="10">
    <location>
        <begin position="104"/>
        <end position="107"/>
    </location>
    <ligand>
        <name>GMP</name>
        <dbReference type="ChEBI" id="CHEBI:58115"/>
    </ligand>
</feature>
<evidence type="ECO:0000256" key="5">
    <source>
        <dbReference type="ARBA" id="ARBA00022741"/>
    </source>
</evidence>
<feature type="binding site" evidence="10">
    <location>
        <position position="85"/>
    </location>
    <ligand>
        <name>GMP</name>
        <dbReference type="ChEBI" id="CHEBI:58115"/>
    </ligand>
</feature>
<dbReference type="PANTHER" id="PTHR11118">
    <property type="entry name" value="RNA-SPLICING LIGASE RTCB HOMOLOG"/>
    <property type="match status" value="1"/>
</dbReference>
<dbReference type="GO" id="GO:0170057">
    <property type="term" value="F:RNA ligase (GTP) activity"/>
    <property type="evidence" value="ECO:0007669"/>
    <property type="project" value="UniProtKB-EC"/>
</dbReference>
<feature type="transmembrane region" description="Helical" evidence="11">
    <location>
        <begin position="67"/>
        <end position="88"/>
    </location>
</feature>
<dbReference type="Gene3D" id="3.90.1860.10">
    <property type="entry name" value="tRNA-splicing ligase RtcB"/>
    <property type="match status" value="1"/>
</dbReference>
<feature type="active site" description="GMP-histidine intermediate" evidence="9">
    <location>
        <position position="104"/>
    </location>
</feature>
<evidence type="ECO:0000256" key="3">
    <source>
        <dbReference type="ARBA" id="ARBA00022598"/>
    </source>
</evidence>